<dbReference type="VEuPathDB" id="MicrosporidiaDB:Eint_050550"/>
<dbReference type="RefSeq" id="XP_003072864.1">
    <property type="nucleotide sequence ID" value="XM_003072818.1"/>
</dbReference>
<sequence>MKDLFVGSEPSEVKANRLKKYMESGRFLETLFFPHEFLESLVLFAIQILNSTEPEKKSSFVSGGNESRYIVLRLLNKFSLKRIRNTGLVHALHCVLRNDNLPNVILSLKALGSLSRSGVIAGDLVEVHVGVLLGMVHNLFTNLESGEEGLIEISLFTLTEMLTHARVFFRGLEYHAVKIDQFLACVYGNIRRAFENRRFMDGMMHKRTSSISMCSGICSLLKLTYEQLPIVSKSGPYHVFACEAAFVGMYYCPSDLLDLRKEIYMLFSKMCIGDKEMVLPMMDKVYMVPFLFSPDAQPMSVKGIGMLSEMLVHVKENLSKAAYMEFGSKVFNVLFSTCSSIRRLCKEVHEGGEERQKYRRNASDIISQDIESLIVCLGAVENTCKCFGGRTGDSEELSHIYLKSFYDIRNGFEGIQGLVRLGCAGKEEELKKVVKKFVSGFREVIGRAGILEKSGNGIVFSVPEINILYEIFERSFDVFLHECLCQEQDIEEFFSVLSLVREHIGSDIVKCLSERIVEYSKKNGEFFGIWRLMSSSVILGNTFCGYVLPRMIEELDREGFEFVKRAMRYIVPFFGNDIKKIKRVNTFFMHRIISTLLAAKRMENFEILLEIFNMFGSMPEKSSFFQKYIFDNFSRIVSHLMNLYEVEGKSIFIEMIFSLPISINLLESDIQFLMRPIEEALMLHGPVRTKALSILVYVLDFSTPDKISGLEKTWQNILNNVAEGLKDSTMLSLCSRILGKLKSYHKTFVVDGKMFEETNEDLKLIRIVVDGKHAVPGHLLFFDAVQKIRGAFELSEKSFGPSGVLTRFRSLGPRCGDGEAKGAAFRLVEKVVCHLMGWNSSGKNLIQNYYESLLEEMEEIGSIPDTLDYIHSVHGVISSLGGRKCSDSRHLAQYVYDAILTLFSCHGTPFEKKALELLHSIFGVVILHKISTLHRPKGKRYTILLDTDTFLDALVESFCDTENSMPFKVLSVMFVQMYEMFGRKCEYFCVEMYRAVFSKLKAMCKSSNKRCRDAGINGIICLAATMPIRELVMLRVPEDSFSCTYLYLLPRGSEDFSLPLRLVVFILRFRYKGIRNYLLSSGMERHFMMSHFRPFVAGLFDGRKDVMDFSQAVLREVFQSYGPRLLERHKDMVFGFFKKEYVIGSRETMIMHLKVFIFCVREGKCPFDDCEMKYLIEKFLDGIASNEEWRGTGGVYMGFDHCERDESTNNEDFCKCNRCGKGEEDTEIVLGGIHKKLSSLSMRDLMEIALKNKMDVVCGDCKKKIYRHKEEWSPRFSNEGEELIYWIREFYLLVIEYRKSFEEIRTAVLYLLRYVSDDSSDYLQKAHNIRPQETEEVISEEVEKCLSEKVDYKILNMLLCAHSISGIRENPRVGMLVLKILKEFRIPKEFAIIAQNDRYSMLAKAYEIGIRLKNQEGLCNEILETYFVLDGYAKSYTSRMYPRMIKYVEDLGSQFVSCMFRRIQDPSAYELCSQLCKDSAKLREMVFGMKDRLAERISQIYCRLEGNDSIEKDVFVYSYRFLDLAGYEMKPVDIQVILGIYADVKTKPRHAVEMRGLINRCIDRFSPENLETLFNIDPWFMSVDGIDPGYLTEGLSPLTLRGIIRSIDKRNRPMIENLSLSLGENRHMLIEMFVEMGIRSEKLIGYCKENLHITNLRGLLLYYLCTFEPLHVYFELLFKLPYEDRKYTLYCLERIVDVFDPLLFEEIILIVLRSEVRFKTSLCILFPLLLSRPSLISKKIVLELTGSIYKLLDSENFPQQRMGFKLFEVLYNRCLLGDGSGNICREYDWIIRNIYTLMFVRFIHMDQDLDGDLLEKYNLELVFELVEYSPKELNLNNMFSFLEAEILSKKNEEYKIWFLKSIGMAIAPYFRSRALGIKVIEYLVRIGMWNYKLLREELGVVVYDPSLLYNLLCMLCSKAGERAGLGCKAHRDDVENMEICLIVIRHLFAEYNRERGEANQKYVEEGLEKLFYVLSLYSEMKNIVCSVTRLFVEAFKDNSSRIDPLVSKISFLMSDFRTSLADKIEMACLLSNRGHDNEFLSEMLLPAFNNYLYSGVTFPSGLQKFFMKGVSSKNSILRNGYLDLMNRIVPVSKWMRLKYLLEMEWKHNAKIGYTMTAMMILSCHTAELEAEKYSEIRPSKDIEYPWSREGMRCKGNVSRCSGLVANLLEDVGLYRSKASKPDLLEILYHFDDSLLPVLSGVLRTTVCGLDSEKCKSIFEGFVKFCSEVTGEGKLLGALVRGLGPIYRHADLYELIKVFRGGEGWYTLLEYADDRQKTEIYRRLMNLDEYFGMSRSVCIFPETMQAYFLQQVGKTKEAQDLYEEIQARAGKHKISFDEREYKLWQDEWVACAKELQQWDVCYDAGVEIGDGLLSGESLWHLSNFTSQKAVEKLKSVIGKGVGFEREFLDVFADIFMKYSAERIKGILTKNIAELRSYPVGSGANLRNLMYLQIIIEMVEAEPIFNDKIDSIEALTSISFRWKDKEPSIYSSFAEWSLFKTWRKHVYSRLGMGEKMCGREMGYKQPERGYTEEMGNSLGRKPIASHLFSPKEMNENYAKIKKELVARGTNELAKTLNMFSKAAIDHGYYDVALFHLKEVFDLSSVKVGDAFQKVVYELLCFLGKKEYKIGAEQCMSANIQHFSDTQNSVLFNIKGLFNEKLGKASDAEKFYLQSAQICNTVGENWLTWASFLFGRIDGDAPEVKEDVFVALLQAITYCNGPNARKGILKMILLMGEHSSLCDVELFHKVLQEIDISRFIYFIPQLIGLLEKEDSRLVQAILGKISEEYPQAVIGPLKAAKERIRRSLGLGKEDIECKVGEHKVEGRSSEDSKSLGTGLVTGEKNMFLENVMCIYNRIKNAQPGKEFWKILHYLHNSLNSFAFKEEELVYLEIEKIFNSAVSHVVHGAVPSGLGHAKILNELIFQVSVSSLSRKLKEELTSSILKMRCICPLENIDEMVRFKSKVQKIVEESFHRMDKSEESEVNLLLYRSDYKHRVFGQYSEIRRSYKSLASIEMFEPRQPYMYRKRMGCNRIHLRGSDGKMYRYEMKELRKMRFSEFVLPQISLMINEAMGEDTNLRRRGAELRLFVPFIASEVLALKWIKEPVYYMDSILEEGLSRYKMNIDQCVLLYLDHFATIYDGLDSSPGHFENRYQLEKGLTASLKPRIQGDECPNIRKKKGFLESKESQENLINNVRMVIERQREKYTSGLRQNEVECLGCNERGEGISPCTYRYETSKRQRYMAYEKVYNTFKKTSFVDDYFKLIYGNLGGYFRFKNKLLSSYSANSVFLYTFSVVDRRPRNLAITKTTGCFMNRDVCCEEAEISSKGKGMGAIGPGYQKLFGKEGIEGTMVSIMYHYAGMVNKGDWSKDLVKALLEGRFIDMTGKGLKGAHKEMLSRVSEMIGKGEDGTHNVIPMVSEWMDMFKLAQIDPRHMCWM</sequence>
<dbReference type="InterPro" id="IPR016024">
    <property type="entry name" value="ARM-type_fold"/>
</dbReference>
<dbReference type="GO" id="GO:0016301">
    <property type="term" value="F:kinase activity"/>
    <property type="evidence" value="ECO:0007669"/>
    <property type="project" value="UniProtKB-KW"/>
</dbReference>
<evidence type="ECO:0000313" key="2">
    <source>
        <dbReference type="EMBL" id="ADM11504.1"/>
    </source>
</evidence>
<dbReference type="PANTHER" id="PTHR11139:SF1">
    <property type="entry name" value="TRANSFORMATION_TRANSCRIPTION DOMAIN-ASSOCIATED PROTEIN"/>
    <property type="match status" value="1"/>
</dbReference>
<dbReference type="InterPro" id="IPR050517">
    <property type="entry name" value="DDR_Repair_Kinase"/>
</dbReference>
<dbReference type="GO" id="GO:0005634">
    <property type="term" value="C:nucleus"/>
    <property type="evidence" value="ECO:0007669"/>
    <property type="project" value="TreeGrafter"/>
</dbReference>
<dbReference type="EMBL" id="CP001946">
    <property type="protein sequence ID" value="ADM11504.1"/>
    <property type="molecule type" value="Genomic_DNA"/>
</dbReference>
<dbReference type="Proteomes" id="UP000002313">
    <property type="component" value="Chromosome V"/>
</dbReference>
<dbReference type="Pfam" id="PF02259">
    <property type="entry name" value="FAT"/>
    <property type="match status" value="1"/>
</dbReference>
<reference evidence="2 3" key="2">
    <citation type="journal article" date="2012" name="Proc. Natl. Acad. Sci. U.S.A.">
        <title>Gain and loss of multiple functionally related, horizontally transferred genes in the reduced genomes of two microsporidian parasites.</title>
        <authorList>
            <person name="Pombert J.-F."/>
            <person name="Selman M."/>
            <person name="Burki F."/>
            <person name="Bardell F.T."/>
            <person name="Farinelli L."/>
            <person name="Solter L.F."/>
            <person name="Whitman D.W."/>
            <person name="Weiss L.M."/>
            <person name="Corradi N."/>
            <person name="Keeling P.J."/>
        </authorList>
    </citation>
    <scope>NUCLEOTIDE SEQUENCE [LARGE SCALE GENOMIC DNA]</scope>
    <source>
        <strain evidence="2 3">ATCC 50506</strain>
    </source>
</reference>
<dbReference type="KEGG" id="ein:Eint_050550"/>
<protein>
    <submittedName>
        <fullName evidence="2">PI3/PI4 protein kinase</fullName>
    </submittedName>
</protein>
<evidence type="ECO:0000259" key="1">
    <source>
        <dbReference type="Pfam" id="PF02259"/>
    </source>
</evidence>
<dbReference type="HOGENOM" id="CLU_224908_0_0_1"/>
<dbReference type="OrthoDB" id="5570127at2759"/>
<keyword evidence="2" id="KW-0808">Transferase</keyword>
<proteinExistence type="predicted"/>
<gene>
    <name evidence="2" type="ORF">Eint_050550</name>
</gene>
<dbReference type="GO" id="GO:0006355">
    <property type="term" value="P:regulation of DNA-templated transcription"/>
    <property type="evidence" value="ECO:0007669"/>
    <property type="project" value="TreeGrafter"/>
</dbReference>
<reference evidence="2 3" key="1">
    <citation type="journal article" date="2010" name="Nat. Commun.">
        <title>The complete sequence of the smallest known nuclear genome from the microsporidian Encephalitozoon intestinalis.</title>
        <authorList>
            <person name="Corradi N."/>
            <person name="Pombert J.-F."/>
            <person name="Farinelli L."/>
            <person name="Didier E.S."/>
            <person name="Keeling P.J."/>
        </authorList>
    </citation>
    <scope>NUCLEOTIDE SEQUENCE [LARGE SCALE GENOMIC DNA]</scope>
    <source>
        <strain evidence="2 3">ATCC 50506</strain>
    </source>
</reference>
<name>E0S776_ENCIT</name>
<dbReference type="PANTHER" id="PTHR11139">
    <property type="entry name" value="ATAXIA TELANGIECTASIA MUTATED ATM -RELATED"/>
    <property type="match status" value="1"/>
</dbReference>
<keyword evidence="2" id="KW-0418">Kinase</keyword>
<feature type="domain" description="PIK-related kinase FAT" evidence="1">
    <location>
        <begin position="2375"/>
        <end position="2729"/>
    </location>
</feature>
<keyword evidence="3" id="KW-1185">Reference proteome</keyword>
<accession>E0S776</accession>
<dbReference type="SUPFAM" id="SSF48371">
    <property type="entry name" value="ARM repeat"/>
    <property type="match status" value="2"/>
</dbReference>
<dbReference type="InterPro" id="IPR003151">
    <property type="entry name" value="PIK-rel_kinase_FAT"/>
</dbReference>
<dbReference type="GeneID" id="9699162"/>
<organism evidence="2 3">
    <name type="scientific">Encephalitozoon intestinalis (strain ATCC 50506)</name>
    <name type="common">Microsporidian parasite</name>
    <name type="synonym">Septata intestinalis</name>
    <dbReference type="NCBI Taxonomy" id="876142"/>
    <lineage>
        <taxon>Eukaryota</taxon>
        <taxon>Fungi</taxon>
        <taxon>Fungi incertae sedis</taxon>
        <taxon>Microsporidia</taxon>
        <taxon>Unikaryonidae</taxon>
        <taxon>Encephalitozoon</taxon>
    </lineage>
</organism>
<dbReference type="GO" id="GO:0000124">
    <property type="term" value="C:SAGA complex"/>
    <property type="evidence" value="ECO:0007669"/>
    <property type="project" value="TreeGrafter"/>
</dbReference>
<evidence type="ECO:0000313" key="3">
    <source>
        <dbReference type="Proteomes" id="UP000002313"/>
    </source>
</evidence>
<dbReference type="GO" id="GO:0006281">
    <property type="term" value="P:DNA repair"/>
    <property type="evidence" value="ECO:0007669"/>
    <property type="project" value="TreeGrafter"/>
</dbReference>
<dbReference type="GO" id="GO:0035267">
    <property type="term" value="C:NuA4 histone acetyltransferase complex"/>
    <property type="evidence" value="ECO:0007669"/>
    <property type="project" value="TreeGrafter"/>
</dbReference>